<comment type="caution">
    <text evidence="6">The sequence shown here is derived from an EMBL/GenBank/DDBJ whole genome shotgun (WGS) entry which is preliminary data.</text>
</comment>
<proteinExistence type="predicted"/>
<keyword evidence="7" id="KW-1185">Reference proteome</keyword>
<dbReference type="PROSITE" id="PS51077">
    <property type="entry name" value="HTH_ICLR"/>
    <property type="match status" value="1"/>
</dbReference>
<accession>A0A9X3UJP2</accession>
<evidence type="ECO:0000259" key="4">
    <source>
        <dbReference type="PROSITE" id="PS51077"/>
    </source>
</evidence>
<reference evidence="6" key="1">
    <citation type="submission" date="2022-11" db="EMBL/GenBank/DDBJ databases">
        <title>Draft genome sequence of Hoeflea poritis E7-10 and Hoeflea prorocentri PM5-8, separated from scleractinian coral Porites lutea and marine dinoflagellate.</title>
        <authorList>
            <person name="Zhang G."/>
            <person name="Wei Q."/>
            <person name="Cai L."/>
        </authorList>
    </citation>
    <scope>NUCLEOTIDE SEQUENCE</scope>
    <source>
        <strain evidence="6">PM5-8</strain>
    </source>
</reference>
<protein>
    <submittedName>
        <fullName evidence="6">IclR family transcriptional regulator</fullName>
    </submittedName>
</protein>
<dbReference type="GO" id="GO:0003700">
    <property type="term" value="F:DNA-binding transcription factor activity"/>
    <property type="evidence" value="ECO:0007669"/>
    <property type="project" value="TreeGrafter"/>
</dbReference>
<keyword evidence="3" id="KW-0804">Transcription</keyword>
<name>A0A9X3UJP2_9HYPH</name>
<evidence type="ECO:0000256" key="2">
    <source>
        <dbReference type="ARBA" id="ARBA00023125"/>
    </source>
</evidence>
<dbReference type="InterPro" id="IPR029016">
    <property type="entry name" value="GAF-like_dom_sf"/>
</dbReference>
<evidence type="ECO:0000259" key="5">
    <source>
        <dbReference type="PROSITE" id="PS51078"/>
    </source>
</evidence>
<dbReference type="AlphaFoldDB" id="A0A9X3UJP2"/>
<keyword evidence="2" id="KW-0238">DNA-binding</keyword>
<dbReference type="InterPro" id="IPR014757">
    <property type="entry name" value="Tscrpt_reg_IclR_C"/>
</dbReference>
<dbReference type="RefSeq" id="WP_267991907.1">
    <property type="nucleotide sequence ID" value="NZ_JAPJZI010000001.1"/>
</dbReference>
<dbReference type="SUPFAM" id="SSF55781">
    <property type="entry name" value="GAF domain-like"/>
    <property type="match status" value="1"/>
</dbReference>
<dbReference type="InterPro" id="IPR036390">
    <property type="entry name" value="WH_DNA-bd_sf"/>
</dbReference>
<dbReference type="Gene3D" id="3.30.450.40">
    <property type="match status" value="1"/>
</dbReference>
<dbReference type="PROSITE" id="PS51078">
    <property type="entry name" value="ICLR_ED"/>
    <property type="match status" value="1"/>
</dbReference>
<sequence length="263" mass="28082">MGEAKDYRIAAVDRALSVLEVLGERGELGVTELAVELGMTKSLVFRILHTLEARGYVAKDSERALYGLGYRAGHLADEAAKQRGLLLVAEPQMDTLREHFNENVNLLVRDGLNALVVTTRESRHSMRLYAAPGRHGPLHAGGGSMVLLAFAPPEVRSETLSGPLTSFASETITDPTELERKLMQIAADGFHVTRNDLDEGAFSVAAPIFGPGGDIVAAISVAGPVARLDPDKQGKILQDVLHAAGKISEGIGAPAREFQAAAW</sequence>
<dbReference type="SUPFAM" id="SSF46785">
    <property type="entry name" value="Winged helix' DNA-binding domain"/>
    <property type="match status" value="1"/>
</dbReference>
<feature type="domain" description="IclR-ED" evidence="5">
    <location>
        <begin position="71"/>
        <end position="253"/>
    </location>
</feature>
<dbReference type="Pfam" id="PF09339">
    <property type="entry name" value="HTH_IclR"/>
    <property type="match status" value="1"/>
</dbReference>
<evidence type="ECO:0000256" key="1">
    <source>
        <dbReference type="ARBA" id="ARBA00023015"/>
    </source>
</evidence>
<dbReference type="Gene3D" id="1.10.10.10">
    <property type="entry name" value="Winged helix-like DNA-binding domain superfamily/Winged helix DNA-binding domain"/>
    <property type="match status" value="1"/>
</dbReference>
<dbReference type="InterPro" id="IPR005471">
    <property type="entry name" value="Tscrpt_reg_IclR_N"/>
</dbReference>
<dbReference type="Pfam" id="PF01614">
    <property type="entry name" value="IclR_C"/>
    <property type="match status" value="1"/>
</dbReference>
<dbReference type="GO" id="GO:0045892">
    <property type="term" value="P:negative regulation of DNA-templated transcription"/>
    <property type="evidence" value="ECO:0007669"/>
    <property type="project" value="TreeGrafter"/>
</dbReference>
<dbReference type="PANTHER" id="PTHR30136">
    <property type="entry name" value="HELIX-TURN-HELIX TRANSCRIPTIONAL REGULATOR, ICLR FAMILY"/>
    <property type="match status" value="1"/>
</dbReference>
<gene>
    <name evidence="6" type="ORF">OQ273_17585</name>
</gene>
<dbReference type="GO" id="GO:0003677">
    <property type="term" value="F:DNA binding"/>
    <property type="evidence" value="ECO:0007669"/>
    <property type="project" value="UniProtKB-KW"/>
</dbReference>
<dbReference type="SMART" id="SM00346">
    <property type="entry name" value="HTH_ICLR"/>
    <property type="match status" value="1"/>
</dbReference>
<dbReference type="InterPro" id="IPR050707">
    <property type="entry name" value="HTH_MetabolicPath_Reg"/>
</dbReference>
<keyword evidence="1" id="KW-0805">Transcription regulation</keyword>
<organism evidence="6 7">
    <name type="scientific">Hoeflea prorocentri</name>
    <dbReference type="NCBI Taxonomy" id="1922333"/>
    <lineage>
        <taxon>Bacteria</taxon>
        <taxon>Pseudomonadati</taxon>
        <taxon>Pseudomonadota</taxon>
        <taxon>Alphaproteobacteria</taxon>
        <taxon>Hyphomicrobiales</taxon>
        <taxon>Rhizobiaceae</taxon>
        <taxon>Hoeflea</taxon>
    </lineage>
</organism>
<evidence type="ECO:0000313" key="7">
    <source>
        <dbReference type="Proteomes" id="UP001151234"/>
    </source>
</evidence>
<dbReference type="Proteomes" id="UP001151234">
    <property type="component" value="Unassembled WGS sequence"/>
</dbReference>
<dbReference type="EMBL" id="JAPJZI010000001">
    <property type="protein sequence ID" value="MDA5400392.1"/>
    <property type="molecule type" value="Genomic_DNA"/>
</dbReference>
<dbReference type="InterPro" id="IPR036388">
    <property type="entry name" value="WH-like_DNA-bd_sf"/>
</dbReference>
<feature type="domain" description="HTH iclR-type" evidence="4">
    <location>
        <begin position="9"/>
        <end position="70"/>
    </location>
</feature>
<evidence type="ECO:0000256" key="3">
    <source>
        <dbReference type="ARBA" id="ARBA00023163"/>
    </source>
</evidence>
<dbReference type="PANTHER" id="PTHR30136:SF24">
    <property type="entry name" value="HTH-TYPE TRANSCRIPTIONAL REPRESSOR ALLR"/>
    <property type="match status" value="1"/>
</dbReference>
<evidence type="ECO:0000313" key="6">
    <source>
        <dbReference type="EMBL" id="MDA5400392.1"/>
    </source>
</evidence>